<dbReference type="EMBL" id="JBHSLU010000050">
    <property type="protein sequence ID" value="MFC5506744.1"/>
    <property type="molecule type" value="Genomic_DNA"/>
</dbReference>
<evidence type="ECO:0000256" key="6">
    <source>
        <dbReference type="ARBA" id="ARBA00022801"/>
    </source>
</evidence>
<comment type="caution">
    <text evidence="9">Lacks conserved residue(s) required for the propagation of feature annotation.</text>
</comment>
<keyword evidence="3 9" id="KW-0645">Protease</keyword>
<keyword evidence="5 9" id="KW-0064">Aspartyl protease</keyword>
<feature type="active site" evidence="9">
    <location>
        <position position="120"/>
    </location>
</feature>
<keyword evidence="8 9" id="KW-0472">Membrane</keyword>
<comment type="similarity">
    <text evidence="1 9 10">Belongs to the peptidase A8 family.</text>
</comment>
<comment type="caution">
    <text evidence="12">The sequence shown here is derived from an EMBL/GenBank/DDBJ whole genome shotgun (WGS) entry which is preliminary data.</text>
</comment>
<evidence type="ECO:0000256" key="9">
    <source>
        <dbReference type="HAMAP-Rule" id="MF_00161"/>
    </source>
</evidence>
<sequence length="179" mass="19199">MTMQKRLGDVLGWAVAAAVLDQLSKWLILTYVMAPPRVIEIAPFLNLRLGFNYGISFGIGRDTLEAWPGLLAAFKLVVALGLMVWAVRSTIRAERIGLALVAGGALGNAQDRWRQGAVTDFIDLHWGGWHWPTFNGADIAISAGVGLMLLAALADYRRGRSGGGLAETKAAPAKSGERT</sequence>
<keyword evidence="6 9" id="KW-0378">Hydrolase</keyword>
<accession>A0ABW0P244</accession>
<name>A0ABW0P244_9HYPH</name>
<evidence type="ECO:0000256" key="10">
    <source>
        <dbReference type="RuleBase" id="RU004181"/>
    </source>
</evidence>
<evidence type="ECO:0000256" key="3">
    <source>
        <dbReference type="ARBA" id="ARBA00022670"/>
    </source>
</evidence>
<dbReference type="RefSeq" id="WP_245281183.1">
    <property type="nucleotide sequence ID" value="NZ_JBHSLU010000050.1"/>
</dbReference>
<comment type="subcellular location">
    <subcellularLocation>
        <location evidence="9">Cell membrane</location>
        <topology evidence="9">Multi-pass membrane protein</topology>
    </subcellularLocation>
</comment>
<evidence type="ECO:0000256" key="4">
    <source>
        <dbReference type="ARBA" id="ARBA00022692"/>
    </source>
</evidence>
<organism evidence="12 13">
    <name type="scientific">Bosea massiliensis</name>
    <dbReference type="NCBI Taxonomy" id="151419"/>
    <lineage>
        <taxon>Bacteria</taxon>
        <taxon>Pseudomonadati</taxon>
        <taxon>Pseudomonadota</taxon>
        <taxon>Alphaproteobacteria</taxon>
        <taxon>Hyphomicrobiales</taxon>
        <taxon>Boseaceae</taxon>
        <taxon>Bosea</taxon>
    </lineage>
</organism>
<feature type="region of interest" description="Disordered" evidence="11">
    <location>
        <begin position="160"/>
        <end position="179"/>
    </location>
</feature>
<dbReference type="NCBIfam" id="TIGR00077">
    <property type="entry name" value="lspA"/>
    <property type="match status" value="1"/>
</dbReference>
<evidence type="ECO:0000256" key="5">
    <source>
        <dbReference type="ARBA" id="ARBA00022750"/>
    </source>
</evidence>
<keyword evidence="4 9" id="KW-0812">Transmembrane</keyword>
<reference evidence="13" key="1">
    <citation type="journal article" date="2019" name="Int. J. Syst. Evol. Microbiol.">
        <title>The Global Catalogue of Microorganisms (GCM) 10K type strain sequencing project: providing services to taxonomists for standard genome sequencing and annotation.</title>
        <authorList>
            <consortium name="The Broad Institute Genomics Platform"/>
            <consortium name="The Broad Institute Genome Sequencing Center for Infectious Disease"/>
            <person name="Wu L."/>
            <person name="Ma J."/>
        </authorList>
    </citation>
    <scope>NUCLEOTIDE SEQUENCE [LARGE SCALE GENOMIC DNA]</scope>
    <source>
        <strain evidence="13">CCUG 43117</strain>
    </source>
</reference>
<protein>
    <recommendedName>
        <fullName evidence="9">Lipoprotein signal peptidase</fullName>
        <ecNumber evidence="9">3.4.23.36</ecNumber>
    </recommendedName>
    <alternativeName>
        <fullName evidence="9">Prolipoprotein signal peptidase</fullName>
    </alternativeName>
    <alternativeName>
        <fullName evidence="9">Signal peptidase II</fullName>
        <shortName evidence="9">SPase II</shortName>
    </alternativeName>
</protein>
<evidence type="ECO:0000256" key="11">
    <source>
        <dbReference type="SAM" id="MobiDB-lite"/>
    </source>
</evidence>
<keyword evidence="7 9" id="KW-1133">Transmembrane helix</keyword>
<dbReference type="PANTHER" id="PTHR33695">
    <property type="entry name" value="LIPOPROTEIN SIGNAL PEPTIDASE"/>
    <property type="match status" value="1"/>
</dbReference>
<evidence type="ECO:0000256" key="1">
    <source>
        <dbReference type="ARBA" id="ARBA00006139"/>
    </source>
</evidence>
<dbReference type="EC" id="3.4.23.36" evidence="9"/>
<comment type="function">
    <text evidence="9">This protein specifically catalyzes the removal of signal peptides from prolipoproteins.</text>
</comment>
<evidence type="ECO:0000313" key="12">
    <source>
        <dbReference type="EMBL" id="MFC5506744.1"/>
    </source>
</evidence>
<comment type="pathway">
    <text evidence="9">Protein modification; lipoprotein biosynthesis (signal peptide cleavage).</text>
</comment>
<dbReference type="PRINTS" id="PR00781">
    <property type="entry name" value="LIPOSIGPTASE"/>
</dbReference>
<proteinExistence type="inferred from homology"/>
<evidence type="ECO:0000256" key="8">
    <source>
        <dbReference type="ARBA" id="ARBA00023136"/>
    </source>
</evidence>
<evidence type="ECO:0000256" key="7">
    <source>
        <dbReference type="ARBA" id="ARBA00022989"/>
    </source>
</evidence>
<evidence type="ECO:0000256" key="2">
    <source>
        <dbReference type="ARBA" id="ARBA00022475"/>
    </source>
</evidence>
<comment type="catalytic activity">
    <reaction evidence="9">
        <text>Release of signal peptides from bacterial membrane prolipoproteins. Hydrolyzes -Xaa-Yaa-Zaa-|-(S,diacylglyceryl)Cys-, in which Xaa is hydrophobic (preferably Leu), and Yaa (Ala or Ser) and Zaa (Gly or Ala) have small, neutral side chains.</text>
        <dbReference type="EC" id="3.4.23.36"/>
    </reaction>
</comment>
<keyword evidence="2 9" id="KW-1003">Cell membrane</keyword>
<keyword evidence="13" id="KW-1185">Reference proteome</keyword>
<dbReference type="Pfam" id="PF01252">
    <property type="entry name" value="Peptidase_A8"/>
    <property type="match status" value="1"/>
</dbReference>
<feature type="active site" evidence="9">
    <location>
        <position position="138"/>
    </location>
</feature>
<dbReference type="PANTHER" id="PTHR33695:SF1">
    <property type="entry name" value="LIPOPROTEIN SIGNAL PEPTIDASE"/>
    <property type="match status" value="1"/>
</dbReference>
<gene>
    <name evidence="9 12" type="primary">lspA</name>
    <name evidence="12" type="ORF">ACFPN9_15940</name>
</gene>
<dbReference type="HAMAP" id="MF_00161">
    <property type="entry name" value="LspA"/>
    <property type="match status" value="1"/>
</dbReference>
<dbReference type="GO" id="GO:0004190">
    <property type="term" value="F:aspartic-type endopeptidase activity"/>
    <property type="evidence" value="ECO:0007669"/>
    <property type="project" value="UniProtKB-EC"/>
</dbReference>
<dbReference type="InterPro" id="IPR001872">
    <property type="entry name" value="Peptidase_A8"/>
</dbReference>
<dbReference type="Proteomes" id="UP001596060">
    <property type="component" value="Unassembled WGS sequence"/>
</dbReference>
<evidence type="ECO:0000313" key="13">
    <source>
        <dbReference type="Proteomes" id="UP001596060"/>
    </source>
</evidence>
<feature type="transmembrane region" description="Helical" evidence="9">
    <location>
        <begin position="66"/>
        <end position="87"/>
    </location>
</feature>